<dbReference type="InterPro" id="IPR000297">
    <property type="entry name" value="PPIase_PpiC"/>
</dbReference>
<dbReference type="SUPFAM" id="SSF109998">
    <property type="entry name" value="Triger factor/SurA peptide-binding domain-like"/>
    <property type="match status" value="1"/>
</dbReference>
<dbReference type="KEGG" id="hgr:DW355_13595"/>
<keyword evidence="11 14" id="KW-0413">Isomerase</keyword>
<dbReference type="PROSITE" id="PS50198">
    <property type="entry name" value="PPIC_PPIASE_2"/>
    <property type="match status" value="1"/>
</dbReference>
<dbReference type="RefSeq" id="WP_131280840.1">
    <property type="nucleotide sequence ID" value="NZ_CP031395.1"/>
</dbReference>
<evidence type="ECO:0000256" key="11">
    <source>
        <dbReference type="PROSITE-ProRule" id="PRU00278"/>
    </source>
</evidence>
<feature type="transmembrane region" description="Helical" evidence="12">
    <location>
        <begin position="12"/>
        <end position="32"/>
    </location>
</feature>
<dbReference type="Proteomes" id="UP000292939">
    <property type="component" value="Chromosome"/>
</dbReference>
<evidence type="ECO:0000256" key="1">
    <source>
        <dbReference type="ARBA" id="ARBA00004382"/>
    </source>
</evidence>
<protein>
    <recommendedName>
        <fullName evidence="9">Periplasmic chaperone PpiD</fullName>
    </recommendedName>
    <alternativeName>
        <fullName evidence="10">Periplasmic folding chaperone</fullName>
    </alternativeName>
</protein>
<proteinExistence type="inferred from homology"/>
<evidence type="ECO:0000256" key="2">
    <source>
        <dbReference type="ARBA" id="ARBA00022475"/>
    </source>
</evidence>
<keyword evidence="2" id="KW-1003">Cell membrane</keyword>
<sequence>MFENLRKHNKILMAVLVLLIVPSFVLVGIDGYTRMTQKDRVVARVGKIEITQGEWDGAHRAESDRLRQMMPNLDARLLDSDAARRGVLERLVRERVLQQAAMEAHLSVSDARLFQELQTIPAIAQLRRADGSMDMETYRDLLARQGMNPAAFEAQLRADLAVNQIQSSVTGSAVPTNTPADLALDAWLERREVQVARFIPADYATRVQVTEADLQAYWQANQGLFQAPEQARIEYVVLDIDTLRKEIRVSEQDLRSYYEQNVDRLSGPEERRASHILIAAAKDAPAAERQKAREQAQSLLAELRKAPAKAQAKLFVDLARKHSQDPGSAARGGDLDYFGRGAMTPPFEQAVFALKQGELSDVVETDFGYHLITVTGIKKPQAKTFAELRPSLEAEIRNQQAQARYAEAAETFTNGVYEQPDSLKPVADQLRLSIQTATVNRDPAQGTADAQGVLTNARLLAAVFSDDAIQAKRNTEAVEISPSRLAAARVVQHMPARTLPLAEVQAAVRERVVSARAAQLAHEDGLAKLAAWKVTPAQAKLGAAEVVSRDQARNLPRALVDAVLRADLQAAGANPVWVGTDLGDQGYALARVNRRIERAPAGDQAQQSQQRLQYLQWWTQAENEAYYQLLRQRLKTRIDLPASAPKG</sequence>
<evidence type="ECO:0000256" key="10">
    <source>
        <dbReference type="ARBA" id="ARBA00042775"/>
    </source>
</evidence>
<evidence type="ECO:0000259" key="13">
    <source>
        <dbReference type="PROSITE" id="PS50198"/>
    </source>
</evidence>
<dbReference type="GO" id="GO:0003755">
    <property type="term" value="F:peptidyl-prolyl cis-trans isomerase activity"/>
    <property type="evidence" value="ECO:0007669"/>
    <property type="project" value="UniProtKB-KW"/>
</dbReference>
<dbReference type="Gene3D" id="3.10.50.40">
    <property type="match status" value="1"/>
</dbReference>
<keyword evidence="6 12" id="KW-0472">Membrane</keyword>
<evidence type="ECO:0000256" key="9">
    <source>
        <dbReference type="ARBA" id="ARBA00040743"/>
    </source>
</evidence>
<name>A0A4P6UM19_9BURK</name>
<dbReference type="InterPro" id="IPR052029">
    <property type="entry name" value="PpiD_chaperone"/>
</dbReference>
<comment type="subcellular location">
    <subcellularLocation>
        <location evidence="1">Cell inner membrane</location>
        <topology evidence="1">Single-pass type II membrane protein</topology>
        <orientation evidence="1">Periplasmic side</orientation>
    </subcellularLocation>
</comment>
<evidence type="ECO:0000256" key="4">
    <source>
        <dbReference type="ARBA" id="ARBA00022692"/>
    </source>
</evidence>
<dbReference type="Pfam" id="PF13616">
    <property type="entry name" value="Rotamase_3"/>
    <property type="match status" value="1"/>
</dbReference>
<dbReference type="PANTHER" id="PTHR47529:SF1">
    <property type="entry name" value="PERIPLASMIC CHAPERONE PPID"/>
    <property type="match status" value="1"/>
</dbReference>
<dbReference type="OrthoDB" id="9812372at2"/>
<keyword evidence="7" id="KW-0143">Chaperone</keyword>
<dbReference type="Gene3D" id="1.10.4030.10">
    <property type="entry name" value="Porin chaperone SurA, peptide-binding domain"/>
    <property type="match status" value="1"/>
</dbReference>
<reference evidence="14 15" key="1">
    <citation type="submission" date="2018-07" db="EMBL/GenBank/DDBJ databases">
        <title>Exploring interactions and the metabolic potential of the ultra-small soil bacteria Hylemonella gracilis.</title>
        <authorList>
            <person name="Tyc O."/>
            <person name="Kulkarni P."/>
            <person name="Gawehns F."/>
            <person name="Hundscheid M."/>
            <person name="Zweers H."/>
            <person name="Garbeva P."/>
        </authorList>
    </citation>
    <scope>NUCLEOTIDE SEQUENCE [LARGE SCALE GENOMIC DNA]</scope>
    <source>
        <strain evidence="14 15">NS1</strain>
    </source>
</reference>
<evidence type="ECO:0000256" key="3">
    <source>
        <dbReference type="ARBA" id="ARBA00022519"/>
    </source>
</evidence>
<evidence type="ECO:0000256" key="5">
    <source>
        <dbReference type="ARBA" id="ARBA00022989"/>
    </source>
</evidence>
<dbReference type="InterPro" id="IPR027304">
    <property type="entry name" value="Trigger_fact/SurA_dom_sf"/>
</dbReference>
<dbReference type="AlphaFoldDB" id="A0A4P6UM19"/>
<dbReference type="InterPro" id="IPR046357">
    <property type="entry name" value="PPIase_dom_sf"/>
</dbReference>
<evidence type="ECO:0000256" key="6">
    <source>
        <dbReference type="ARBA" id="ARBA00023136"/>
    </source>
</evidence>
<keyword evidence="5 12" id="KW-1133">Transmembrane helix</keyword>
<keyword evidence="4 12" id="KW-0812">Transmembrane</keyword>
<feature type="domain" description="PpiC" evidence="13">
    <location>
        <begin position="268"/>
        <end position="376"/>
    </location>
</feature>
<keyword evidence="3" id="KW-0997">Cell inner membrane</keyword>
<dbReference type="Pfam" id="PF13624">
    <property type="entry name" value="SurA_N_3"/>
    <property type="match status" value="1"/>
</dbReference>
<evidence type="ECO:0000313" key="14">
    <source>
        <dbReference type="EMBL" id="QBK05624.1"/>
    </source>
</evidence>
<organism evidence="14 15">
    <name type="scientific">Hylemonella gracilis</name>
    <dbReference type="NCBI Taxonomy" id="80880"/>
    <lineage>
        <taxon>Bacteria</taxon>
        <taxon>Pseudomonadati</taxon>
        <taxon>Pseudomonadota</taxon>
        <taxon>Betaproteobacteria</taxon>
        <taxon>Burkholderiales</taxon>
        <taxon>Comamonadaceae</taxon>
        <taxon>Hylemonella</taxon>
    </lineage>
</organism>
<dbReference type="SUPFAM" id="SSF54534">
    <property type="entry name" value="FKBP-like"/>
    <property type="match status" value="1"/>
</dbReference>
<evidence type="ECO:0000256" key="8">
    <source>
        <dbReference type="ARBA" id="ARBA00038408"/>
    </source>
</evidence>
<dbReference type="PANTHER" id="PTHR47529">
    <property type="entry name" value="PEPTIDYL-PROLYL CIS-TRANS ISOMERASE D"/>
    <property type="match status" value="1"/>
</dbReference>
<evidence type="ECO:0000313" key="15">
    <source>
        <dbReference type="Proteomes" id="UP000292939"/>
    </source>
</evidence>
<accession>A0A4P6UM19</accession>
<evidence type="ECO:0000256" key="7">
    <source>
        <dbReference type="ARBA" id="ARBA00023186"/>
    </source>
</evidence>
<dbReference type="EMBL" id="CP031395">
    <property type="protein sequence ID" value="QBK05624.1"/>
    <property type="molecule type" value="Genomic_DNA"/>
</dbReference>
<comment type="similarity">
    <text evidence="8">Belongs to the PpiD chaperone family.</text>
</comment>
<keyword evidence="11" id="KW-0697">Rotamase</keyword>
<evidence type="ECO:0000256" key="12">
    <source>
        <dbReference type="SAM" id="Phobius"/>
    </source>
</evidence>
<dbReference type="GO" id="GO:0005886">
    <property type="term" value="C:plasma membrane"/>
    <property type="evidence" value="ECO:0007669"/>
    <property type="project" value="UniProtKB-SubCell"/>
</dbReference>
<gene>
    <name evidence="14" type="ORF">DW355_13595</name>
</gene>